<dbReference type="Proteomes" id="UP001060919">
    <property type="component" value="Chromosome"/>
</dbReference>
<keyword evidence="3" id="KW-1185">Reference proteome</keyword>
<organism evidence="2 3">
    <name type="scientific">Aureispira anguillae</name>
    <dbReference type="NCBI Taxonomy" id="2864201"/>
    <lineage>
        <taxon>Bacteria</taxon>
        <taxon>Pseudomonadati</taxon>
        <taxon>Bacteroidota</taxon>
        <taxon>Saprospiria</taxon>
        <taxon>Saprospirales</taxon>
        <taxon>Saprospiraceae</taxon>
        <taxon>Aureispira</taxon>
    </lineage>
</organism>
<keyword evidence="1" id="KW-0175">Coiled coil</keyword>
<evidence type="ECO:0000313" key="3">
    <source>
        <dbReference type="Proteomes" id="UP001060919"/>
    </source>
</evidence>
<dbReference type="RefSeq" id="WP_264791333.1">
    <property type="nucleotide sequence ID" value="NZ_AP026867.1"/>
</dbReference>
<gene>
    <name evidence="2" type="ORF">AsAng_0006950</name>
</gene>
<name>A0A915YBF0_9BACT</name>
<accession>A0A915YBF0</accession>
<protein>
    <submittedName>
        <fullName evidence="2">Uncharacterized protein</fullName>
    </submittedName>
</protein>
<evidence type="ECO:0000256" key="1">
    <source>
        <dbReference type="SAM" id="Coils"/>
    </source>
</evidence>
<dbReference type="KEGG" id="aup:AsAng_0006950"/>
<proteinExistence type="predicted"/>
<sequence length="918" mass="104853">MRIKMLLNQLLPQTKESIGFIAFKAFFKKELNRLRKSKKPTNCFIIHDFVYPDKPEKKLPIVVFGKPEGEWKKFMLGNEGIKRKQRDAVIGTCELLAGKEGETLAFTLKKGKARPKMLTRKINKFLMPQAKGFCIVNGEQPNERLYEKDSDVDTVIEELDKNKSMKTYLKLERAYGKILAIVAVKPEAASINILKMLEQIGSWYEGYKQLPENIKNKHQKEYGLIEEIERKFEKLLHQVQESETLIKGTFVEENDEDLEEVDAAETSIDNSEDYNDYDDEQLGSDMGLLSQEEAVEIGHSFAETKRELAVVAIELKKLKTKRNLSAKEQQQLQDLTAKEAALAQERAQETHSLFEYWKKEMGWAASSPREILQHYDNNWFKFKEALAYWDQSNPKEDFYSIQLAALEELLHYRKKVVDQLLEETKKVVYQQIMAKPTVDTFDQKEIKAFAFGSTTPTSDYDVTFQIDRYPQYEYLCVKYFNDTFVQRFGVNAGMLFDTNVYTTGFMPTTTKEGTQAYKDKLNPFGKVSELPASEKLILDKTRRKKGQIELALSLSAVLQYVTTKKEIQTLKGETVNAVIANVKKLKPQPTHWEGKEWATAAIQKELIKVAREDMVEIFKLAEGYVKKVEEGIKEKEVQLAATQNSTVDPKHLEAQAKDLLYVETLEKVSVLLEQIEANKQEIGKAKEAGLEVPQLFQERAQFILDFKEAQGKALMYANEAYFSGGPALHVVKGMQGGGAIKLGRQQKMQSMLMNIGYQLQHFNEQAEEHGLGRAVLGTSKYGQRVANLTERSSKQEQEVKESISGIHGKASTNMEDFMKGEQAGFNLNTFMALEDQIVSDYKKNDLDYPTPSSKDKGAEEAVKAHFPNQSNEEIQASILATFTRSAARVFGPYYVDKYQENEKRRQKDGALISPLTFW</sequence>
<evidence type="ECO:0000313" key="2">
    <source>
        <dbReference type="EMBL" id="BDS09990.1"/>
    </source>
</evidence>
<feature type="coiled-coil region" evidence="1">
    <location>
        <begin position="301"/>
        <end position="345"/>
    </location>
</feature>
<dbReference type="AlphaFoldDB" id="A0A915YBF0"/>
<dbReference type="EMBL" id="AP026867">
    <property type="protein sequence ID" value="BDS09990.1"/>
    <property type="molecule type" value="Genomic_DNA"/>
</dbReference>
<reference evidence="2" key="1">
    <citation type="submission" date="2022-09" db="EMBL/GenBank/DDBJ databases">
        <title>Aureispira anguillicida sp. nov., isolated from Leptocephalus of Japanese eel Anguilla japonica.</title>
        <authorList>
            <person name="Yuasa K."/>
            <person name="Mekata T."/>
            <person name="Ikunari K."/>
        </authorList>
    </citation>
    <scope>NUCLEOTIDE SEQUENCE</scope>
    <source>
        <strain evidence="2">EL160426</strain>
    </source>
</reference>